<dbReference type="InterPro" id="IPR020103">
    <property type="entry name" value="PsdUridine_synth_cat_dom_sf"/>
</dbReference>
<dbReference type="GO" id="GO:0009982">
    <property type="term" value="F:pseudouridine synthase activity"/>
    <property type="evidence" value="ECO:0007669"/>
    <property type="project" value="InterPro"/>
</dbReference>
<dbReference type="STRING" id="743722.Sph21_1986"/>
<dbReference type="KEGG" id="shg:Sph21_1986"/>
<dbReference type="PANTHER" id="PTHR21600">
    <property type="entry name" value="MITOCHONDRIAL RNA PSEUDOURIDINE SYNTHASE"/>
    <property type="match status" value="1"/>
</dbReference>
<proteinExistence type="inferred from homology"/>
<gene>
    <name evidence="4" type="ordered locus">Sph21_1986</name>
</gene>
<dbReference type="AlphaFoldDB" id="F4CAX9"/>
<dbReference type="PATRIC" id="fig|743722.3.peg.2120"/>
<dbReference type="GO" id="GO:0003723">
    <property type="term" value="F:RNA binding"/>
    <property type="evidence" value="ECO:0007669"/>
    <property type="project" value="InterPro"/>
</dbReference>
<dbReference type="eggNOG" id="COG0564">
    <property type="taxonomic scope" value="Bacteria"/>
</dbReference>
<evidence type="ECO:0000259" key="3">
    <source>
        <dbReference type="Pfam" id="PF00849"/>
    </source>
</evidence>
<dbReference type="GO" id="GO:0006396">
    <property type="term" value="P:RNA processing"/>
    <property type="evidence" value="ECO:0007669"/>
    <property type="project" value="UniProtKB-ARBA"/>
</dbReference>
<dbReference type="InterPro" id="IPR006224">
    <property type="entry name" value="PsdUridine_synth_RluA-like_CS"/>
</dbReference>
<dbReference type="Gene3D" id="3.30.2350.10">
    <property type="entry name" value="Pseudouridine synthase"/>
    <property type="match status" value="1"/>
</dbReference>
<sequence>MLFMPKIDQHILYEDEHLVAINKPSGYLVEASAKEKRALEEMLSAYLSEKHHKDIQTRAVHRLDRRVSGLLLFAKTTVALEGMIALFKARLVEKTYWAIVANPPLVPSDKLVHWLTRDKEQNISYTHNEPQPHSVKAELAYRLLEKADDFFLIEVYPFTGRTHQIRAQLAAIGCPIVGDYKYGFPREKPRRAIALHAKQLRFPHPIDHRSVYLEAPIPDAQLWNSFKQIPSL</sequence>
<dbReference type="InterPro" id="IPR050188">
    <property type="entry name" value="RluA_PseudoU_synthase"/>
</dbReference>
<dbReference type="GO" id="GO:0140098">
    <property type="term" value="F:catalytic activity, acting on RNA"/>
    <property type="evidence" value="ECO:0007669"/>
    <property type="project" value="UniProtKB-ARBA"/>
</dbReference>
<evidence type="ECO:0000313" key="4">
    <source>
        <dbReference type="EMBL" id="ADZ78546.1"/>
    </source>
</evidence>
<feature type="domain" description="Pseudouridine synthase RsuA/RluA-like" evidence="3">
    <location>
        <begin position="17"/>
        <end position="171"/>
    </location>
</feature>
<dbReference type="SUPFAM" id="SSF55120">
    <property type="entry name" value="Pseudouridine synthase"/>
    <property type="match status" value="1"/>
</dbReference>
<dbReference type="CDD" id="cd02869">
    <property type="entry name" value="PseudoU_synth_RluA_like"/>
    <property type="match status" value="1"/>
</dbReference>
<dbReference type="PANTHER" id="PTHR21600:SF83">
    <property type="entry name" value="PSEUDOURIDYLATE SYNTHASE RPUSD4, MITOCHONDRIAL"/>
    <property type="match status" value="1"/>
</dbReference>
<dbReference type="InterPro" id="IPR006145">
    <property type="entry name" value="PsdUridine_synth_RsuA/RluA"/>
</dbReference>
<reference evidence="4" key="1">
    <citation type="submission" date="2011-03" db="EMBL/GenBank/DDBJ databases">
        <title>Complete sequence of Sphingobacterium sp. 21.</title>
        <authorList>
            <consortium name="US DOE Joint Genome Institute"/>
            <person name="Lucas S."/>
            <person name="Copeland A."/>
            <person name="Lapidus A."/>
            <person name="Cheng J.-F."/>
            <person name="Goodwin L."/>
            <person name="Pitluck S."/>
            <person name="Davenport K."/>
            <person name="Detter J.C."/>
            <person name="Han C."/>
            <person name="Tapia R."/>
            <person name="Land M."/>
            <person name="Hauser L."/>
            <person name="Kyrpides N."/>
            <person name="Ivanova N."/>
            <person name="Ovchinnikova G."/>
            <person name="Pagani I."/>
            <person name="Siebers A.K."/>
            <person name="Allgaier M."/>
            <person name="Thelen M.P."/>
            <person name="Hugenholtz P."/>
            <person name="Woyke T."/>
        </authorList>
    </citation>
    <scope>NUCLEOTIDE SEQUENCE</scope>
    <source>
        <strain evidence="4">21</strain>
    </source>
</reference>
<dbReference type="HOGENOM" id="CLU_016902_11_2_10"/>
<name>F4CAX9_SPHS2</name>
<comment type="similarity">
    <text evidence="1">Belongs to the pseudouridine synthase RluA family.</text>
</comment>
<keyword evidence="2" id="KW-0413">Isomerase</keyword>
<dbReference type="GO" id="GO:0001522">
    <property type="term" value="P:pseudouridine synthesis"/>
    <property type="evidence" value="ECO:0007669"/>
    <property type="project" value="InterPro"/>
</dbReference>
<dbReference type="Pfam" id="PF00849">
    <property type="entry name" value="PseudoU_synth_2"/>
    <property type="match status" value="1"/>
</dbReference>
<dbReference type="EMBL" id="CP002584">
    <property type="protein sequence ID" value="ADZ78546.1"/>
    <property type="molecule type" value="Genomic_DNA"/>
</dbReference>
<organism evidence="4">
    <name type="scientific">Sphingobacterium sp. (strain 21)</name>
    <dbReference type="NCBI Taxonomy" id="743722"/>
    <lineage>
        <taxon>Bacteria</taxon>
        <taxon>Pseudomonadati</taxon>
        <taxon>Bacteroidota</taxon>
        <taxon>Sphingobacteriia</taxon>
        <taxon>Sphingobacteriales</taxon>
        <taxon>Sphingobacteriaceae</taxon>
        <taxon>Sphingobacterium</taxon>
    </lineage>
</organism>
<dbReference type="PROSITE" id="PS01129">
    <property type="entry name" value="PSI_RLU"/>
    <property type="match status" value="1"/>
</dbReference>
<protein>
    <submittedName>
        <fullName evidence="4">Pseudouridine synthase</fullName>
    </submittedName>
</protein>
<accession>F4CAX9</accession>
<evidence type="ECO:0000256" key="2">
    <source>
        <dbReference type="ARBA" id="ARBA00023235"/>
    </source>
</evidence>
<evidence type="ECO:0000256" key="1">
    <source>
        <dbReference type="ARBA" id="ARBA00010876"/>
    </source>
</evidence>